<evidence type="ECO:0000313" key="3">
    <source>
        <dbReference type="EMBL" id="MCB5196201.1"/>
    </source>
</evidence>
<dbReference type="PANTHER" id="PTHR46558">
    <property type="entry name" value="TRACRIPTIONAL REGULATORY PROTEIN-RELATED-RELATED"/>
    <property type="match status" value="1"/>
</dbReference>
<sequence>MAKSPKDIQRLQVIGKSLQKLRVKTGYSQEEVSERLNITSKSYGAYEQGTSTPDILRLIQIAEIFECELDELLVGISSKPDDQAKHIASLLQGVKRADRLHIVRIVEKICLISKGKSKIDS</sequence>
<comment type="caution">
    <text evidence="3">The sequence shown here is derived from an EMBL/GenBank/DDBJ whole genome shotgun (WGS) entry which is preliminary data.</text>
</comment>
<evidence type="ECO:0000313" key="4">
    <source>
        <dbReference type="Proteomes" id="UP001198034"/>
    </source>
</evidence>
<dbReference type="CDD" id="cd00093">
    <property type="entry name" value="HTH_XRE"/>
    <property type="match status" value="1"/>
</dbReference>
<dbReference type="SUPFAM" id="SSF47413">
    <property type="entry name" value="lambda repressor-like DNA-binding domains"/>
    <property type="match status" value="1"/>
</dbReference>
<dbReference type="SMART" id="SM00530">
    <property type="entry name" value="HTH_XRE"/>
    <property type="match status" value="1"/>
</dbReference>
<keyword evidence="4" id="KW-1185">Reference proteome</keyword>
<dbReference type="PROSITE" id="PS50943">
    <property type="entry name" value="HTH_CROC1"/>
    <property type="match status" value="1"/>
</dbReference>
<protein>
    <submittedName>
        <fullName evidence="3">Helix-turn-helix domain-containing protein</fullName>
    </submittedName>
</protein>
<dbReference type="Gene3D" id="1.10.260.40">
    <property type="entry name" value="lambda repressor-like DNA-binding domains"/>
    <property type="match status" value="1"/>
</dbReference>
<gene>
    <name evidence="3" type="ORF">LG219_07890</name>
</gene>
<accession>A0ABS8BKT1</accession>
<evidence type="ECO:0000259" key="2">
    <source>
        <dbReference type="PROSITE" id="PS50943"/>
    </source>
</evidence>
<dbReference type="RefSeq" id="WP_137008662.1">
    <property type="nucleotide sequence ID" value="NZ_JAJAWG010000003.1"/>
</dbReference>
<dbReference type="EMBL" id="JAJAWG010000003">
    <property type="protein sequence ID" value="MCB5196201.1"/>
    <property type="molecule type" value="Genomic_DNA"/>
</dbReference>
<proteinExistence type="predicted"/>
<name>A0ABS8BKT1_9NEIS</name>
<evidence type="ECO:0000256" key="1">
    <source>
        <dbReference type="ARBA" id="ARBA00023125"/>
    </source>
</evidence>
<dbReference type="InterPro" id="IPR001387">
    <property type="entry name" value="Cro/C1-type_HTH"/>
</dbReference>
<dbReference type="PANTHER" id="PTHR46558:SF11">
    <property type="entry name" value="HTH-TYPE TRANSCRIPTIONAL REGULATOR XRE"/>
    <property type="match status" value="1"/>
</dbReference>
<keyword evidence="1" id="KW-0238">DNA-binding</keyword>
<feature type="domain" description="HTH cro/C1-type" evidence="2">
    <location>
        <begin position="18"/>
        <end position="72"/>
    </location>
</feature>
<reference evidence="3 4" key="1">
    <citation type="submission" date="2021-10" db="EMBL/GenBank/DDBJ databases">
        <authorList>
            <person name="Chen M."/>
        </authorList>
    </citation>
    <scope>NUCLEOTIDE SEQUENCE [LARGE SCALE GENOMIC DNA]</scope>
    <source>
        <strain evidence="3 4">H3-26</strain>
    </source>
</reference>
<dbReference type="Proteomes" id="UP001198034">
    <property type="component" value="Unassembled WGS sequence"/>
</dbReference>
<dbReference type="InterPro" id="IPR010982">
    <property type="entry name" value="Lambda_DNA-bd_dom_sf"/>
</dbReference>
<dbReference type="Pfam" id="PF12844">
    <property type="entry name" value="HTH_19"/>
    <property type="match status" value="1"/>
</dbReference>
<organism evidence="3 4">
    <name type="scientific">Deefgea salmonis</name>
    <dbReference type="NCBI Taxonomy" id="2875502"/>
    <lineage>
        <taxon>Bacteria</taxon>
        <taxon>Pseudomonadati</taxon>
        <taxon>Pseudomonadota</taxon>
        <taxon>Betaproteobacteria</taxon>
        <taxon>Neisseriales</taxon>
        <taxon>Chitinibacteraceae</taxon>
        <taxon>Deefgea</taxon>
    </lineage>
</organism>